<dbReference type="PROSITE" id="PS50404">
    <property type="entry name" value="GST_NTER"/>
    <property type="match status" value="1"/>
</dbReference>
<dbReference type="InterPro" id="IPR010987">
    <property type="entry name" value="Glutathione-S-Trfase_C-like"/>
</dbReference>
<dbReference type="Gene3D" id="3.40.30.10">
    <property type="entry name" value="Glutaredoxin"/>
    <property type="match status" value="1"/>
</dbReference>
<dbReference type="CDD" id="cd03039">
    <property type="entry name" value="GST_N_Sigma_like"/>
    <property type="match status" value="1"/>
</dbReference>
<dbReference type="PROSITE" id="PS50405">
    <property type="entry name" value="GST_CTER"/>
    <property type="match status" value="1"/>
</dbReference>
<comment type="caution">
    <text evidence="3">The sequence shown here is derived from an EMBL/GenBank/DDBJ whole genome shotgun (WGS) entry which is preliminary data.</text>
</comment>
<dbReference type="InterPro" id="IPR004046">
    <property type="entry name" value="GST_C"/>
</dbReference>
<dbReference type="Pfam" id="PF14497">
    <property type="entry name" value="GST_C_3"/>
    <property type="match status" value="1"/>
</dbReference>
<dbReference type="InterPro" id="IPR036249">
    <property type="entry name" value="Thioredoxin-like_sf"/>
</dbReference>
<feature type="domain" description="GST C-terminal" evidence="2">
    <location>
        <begin position="86"/>
        <end position="215"/>
    </location>
</feature>
<dbReference type="InterPro" id="IPR004045">
    <property type="entry name" value="Glutathione_S-Trfase_N"/>
</dbReference>
<proteinExistence type="predicted"/>
<sequence length="225" mass="25710">MTYNLKYFGIPALGEPVRLLLHIGKYRWEDQIVTRDTWPSLKRASKWGFLPVLTTPEGREMTQSKAICRYLAKTVCISGFVLYPECPLLAFAVDEFIDVFEDIRMKVQPTMQIPDQQEKEEARAGMFGVSGECTELLMKIEAECGEEHMIGDRVTLCDLWAFYFLNLLRCSVFEGVPRDYLLAYPKLAQNVTTFGSLPAVREYYSERAEQNPMYALFVTAAPASD</sequence>
<evidence type="ECO:0000313" key="3">
    <source>
        <dbReference type="EMBL" id="KAK3275401.1"/>
    </source>
</evidence>
<dbReference type="InterPro" id="IPR040079">
    <property type="entry name" value="Glutathione_S-Trfase"/>
</dbReference>
<dbReference type="InterPro" id="IPR036282">
    <property type="entry name" value="Glutathione-S-Trfase_C_sf"/>
</dbReference>
<evidence type="ECO:0000259" key="1">
    <source>
        <dbReference type="PROSITE" id="PS50404"/>
    </source>
</evidence>
<evidence type="ECO:0000313" key="4">
    <source>
        <dbReference type="Proteomes" id="UP001190700"/>
    </source>
</evidence>
<name>A0AAE0L7W7_9CHLO</name>
<dbReference type="SUPFAM" id="SSF47616">
    <property type="entry name" value="GST C-terminal domain-like"/>
    <property type="match status" value="1"/>
</dbReference>
<evidence type="ECO:0000259" key="2">
    <source>
        <dbReference type="PROSITE" id="PS50405"/>
    </source>
</evidence>
<gene>
    <name evidence="3" type="ORF">CYMTET_16466</name>
</gene>
<dbReference type="GO" id="GO:0004364">
    <property type="term" value="F:glutathione transferase activity"/>
    <property type="evidence" value="ECO:0007669"/>
    <property type="project" value="TreeGrafter"/>
</dbReference>
<dbReference type="GO" id="GO:0006749">
    <property type="term" value="P:glutathione metabolic process"/>
    <property type="evidence" value="ECO:0007669"/>
    <property type="project" value="TreeGrafter"/>
</dbReference>
<dbReference type="SFLD" id="SFLDS00019">
    <property type="entry name" value="Glutathione_Transferase_(cytos"/>
    <property type="match status" value="1"/>
</dbReference>
<dbReference type="Pfam" id="PF13409">
    <property type="entry name" value="GST_N_2"/>
    <property type="match status" value="1"/>
</dbReference>
<reference evidence="3 4" key="1">
    <citation type="journal article" date="2015" name="Genome Biol. Evol.">
        <title>Comparative Genomics of a Bacterivorous Green Alga Reveals Evolutionary Causalities and Consequences of Phago-Mixotrophic Mode of Nutrition.</title>
        <authorList>
            <person name="Burns J.A."/>
            <person name="Paasch A."/>
            <person name="Narechania A."/>
            <person name="Kim E."/>
        </authorList>
    </citation>
    <scope>NUCLEOTIDE SEQUENCE [LARGE SCALE GENOMIC DNA]</scope>
    <source>
        <strain evidence="3 4">PLY_AMNH</strain>
    </source>
</reference>
<accession>A0AAE0L7W7</accession>
<protein>
    <recommendedName>
        <fullName evidence="5">Glutathione S-transferase</fullName>
    </recommendedName>
</protein>
<dbReference type="EMBL" id="LGRX02007247">
    <property type="protein sequence ID" value="KAK3275401.1"/>
    <property type="molecule type" value="Genomic_DNA"/>
</dbReference>
<dbReference type="InterPro" id="IPR050213">
    <property type="entry name" value="GST_superfamily"/>
</dbReference>
<dbReference type="Proteomes" id="UP001190700">
    <property type="component" value="Unassembled WGS sequence"/>
</dbReference>
<evidence type="ECO:0008006" key="5">
    <source>
        <dbReference type="Google" id="ProtNLM"/>
    </source>
</evidence>
<keyword evidence="4" id="KW-1185">Reference proteome</keyword>
<dbReference type="SUPFAM" id="SSF52833">
    <property type="entry name" value="Thioredoxin-like"/>
    <property type="match status" value="1"/>
</dbReference>
<feature type="domain" description="GST N-terminal" evidence="1">
    <location>
        <begin position="1"/>
        <end position="79"/>
    </location>
</feature>
<dbReference type="PANTHER" id="PTHR11571">
    <property type="entry name" value="GLUTATHIONE S-TRANSFERASE"/>
    <property type="match status" value="1"/>
</dbReference>
<dbReference type="Gene3D" id="1.20.1050.10">
    <property type="match status" value="1"/>
</dbReference>
<dbReference type="AlphaFoldDB" id="A0AAE0L7W7"/>
<organism evidence="3 4">
    <name type="scientific">Cymbomonas tetramitiformis</name>
    <dbReference type="NCBI Taxonomy" id="36881"/>
    <lineage>
        <taxon>Eukaryota</taxon>
        <taxon>Viridiplantae</taxon>
        <taxon>Chlorophyta</taxon>
        <taxon>Pyramimonadophyceae</taxon>
        <taxon>Pyramimonadales</taxon>
        <taxon>Pyramimonadaceae</taxon>
        <taxon>Cymbomonas</taxon>
    </lineage>
</organism>